<dbReference type="PRINTS" id="PR00149">
    <property type="entry name" value="FUMRATELYASE"/>
</dbReference>
<evidence type="ECO:0000256" key="3">
    <source>
        <dbReference type="ARBA" id="ARBA00008273"/>
    </source>
</evidence>
<comment type="similarity">
    <text evidence="3">Belongs to the lyase 1 family. Adenylosuccinate lyase subfamily.</text>
</comment>
<dbReference type="Pfam" id="PF10397">
    <property type="entry name" value="ADSL_C"/>
    <property type="match status" value="1"/>
</dbReference>
<evidence type="ECO:0000313" key="13">
    <source>
        <dbReference type="EMBL" id="CAB4777561.1"/>
    </source>
</evidence>
<dbReference type="Pfam" id="PF00206">
    <property type="entry name" value="Lyase_1"/>
    <property type="match status" value="1"/>
</dbReference>
<dbReference type="Gene3D" id="1.10.40.30">
    <property type="entry name" value="Fumarase/aspartase (C-terminal domain)"/>
    <property type="match status" value="1"/>
</dbReference>
<keyword evidence="6" id="KW-0658">Purine biosynthesis</keyword>
<dbReference type="AlphaFoldDB" id="A0A6J6KSC0"/>
<dbReference type="InterPro" id="IPR020557">
    <property type="entry name" value="Fumarate_lyase_CS"/>
</dbReference>
<evidence type="ECO:0000313" key="16">
    <source>
        <dbReference type="EMBL" id="CAB4985455.1"/>
    </source>
</evidence>
<evidence type="ECO:0000313" key="17">
    <source>
        <dbReference type="EMBL" id="CAB5009844.1"/>
    </source>
</evidence>
<feature type="domain" description="Adenylosuccinate lyase C-terminal" evidence="11">
    <location>
        <begin position="350"/>
        <end position="430"/>
    </location>
</feature>
<dbReference type="EMBL" id="CAFAAH010000089">
    <property type="protein sequence ID" value="CAB4795625.1"/>
    <property type="molecule type" value="Genomic_DNA"/>
</dbReference>
<evidence type="ECO:0000313" key="15">
    <source>
        <dbReference type="EMBL" id="CAB4874047.1"/>
    </source>
</evidence>
<dbReference type="UniPathway" id="UPA00075">
    <property type="reaction ID" value="UER00336"/>
</dbReference>
<evidence type="ECO:0000256" key="1">
    <source>
        <dbReference type="ARBA" id="ARBA00004706"/>
    </source>
</evidence>
<comment type="catalytic activity">
    <reaction evidence="10">
        <text>N(6)-(1,2-dicarboxyethyl)-AMP = fumarate + AMP</text>
        <dbReference type="Rhea" id="RHEA:16853"/>
        <dbReference type="ChEBI" id="CHEBI:29806"/>
        <dbReference type="ChEBI" id="CHEBI:57567"/>
        <dbReference type="ChEBI" id="CHEBI:456215"/>
        <dbReference type="EC" id="4.3.2.2"/>
    </reaction>
    <physiologicalReaction direction="left-to-right" evidence="10">
        <dbReference type="Rhea" id="RHEA:16854"/>
    </physiologicalReaction>
</comment>
<evidence type="ECO:0000256" key="6">
    <source>
        <dbReference type="ARBA" id="ARBA00022755"/>
    </source>
</evidence>
<keyword evidence="7" id="KW-0456">Lyase</keyword>
<evidence type="ECO:0000313" key="12">
    <source>
        <dbReference type="EMBL" id="CAB4652236.1"/>
    </source>
</evidence>
<dbReference type="SUPFAM" id="SSF48557">
    <property type="entry name" value="L-aspartase-like"/>
    <property type="match status" value="1"/>
</dbReference>
<dbReference type="GO" id="GO:0006189">
    <property type="term" value="P:'de novo' IMP biosynthetic process"/>
    <property type="evidence" value="ECO:0007669"/>
    <property type="project" value="UniProtKB-UniPathway"/>
</dbReference>
<dbReference type="InterPro" id="IPR008948">
    <property type="entry name" value="L-Aspartase-like"/>
</dbReference>
<dbReference type="UniPathway" id="UPA00074">
    <property type="reaction ID" value="UER00132"/>
</dbReference>
<evidence type="ECO:0000256" key="2">
    <source>
        <dbReference type="ARBA" id="ARBA00004734"/>
    </source>
</evidence>
<dbReference type="NCBIfam" id="TIGR00928">
    <property type="entry name" value="purB"/>
    <property type="match status" value="1"/>
</dbReference>
<comment type="pathway">
    <text evidence="1">Purine metabolism; IMP biosynthesis via de novo pathway; 5-amino-1-(5-phospho-D-ribosyl)imidazole-4-carboxamide from 5-amino-1-(5-phospho-D-ribosyl)imidazole-4-carboxylate: step 2/2.</text>
</comment>
<dbReference type="EMBL" id="CAEZZU010000077">
    <property type="protein sequence ID" value="CAB4777561.1"/>
    <property type="molecule type" value="Genomic_DNA"/>
</dbReference>
<dbReference type="PROSITE" id="PS00163">
    <property type="entry name" value="FUMARATE_LYASES"/>
    <property type="match status" value="1"/>
</dbReference>
<dbReference type="Gene3D" id="1.10.275.10">
    <property type="entry name" value="Fumarase/aspartase (N-terminal domain)"/>
    <property type="match status" value="1"/>
</dbReference>
<dbReference type="PANTHER" id="PTHR43172">
    <property type="entry name" value="ADENYLOSUCCINATE LYASE"/>
    <property type="match status" value="1"/>
</dbReference>
<dbReference type="FunFam" id="1.20.200.10:FF:000008">
    <property type="entry name" value="Adenylosuccinate lyase"/>
    <property type="match status" value="1"/>
</dbReference>
<dbReference type="FunFam" id="1.10.40.30:FF:000007">
    <property type="entry name" value="Adenylosuccinate lyase"/>
    <property type="match status" value="1"/>
</dbReference>
<dbReference type="InterPro" id="IPR004769">
    <property type="entry name" value="Pur_lyase"/>
</dbReference>
<dbReference type="EMBL" id="CAFBPF010000066">
    <property type="protein sequence ID" value="CAB5009844.1"/>
    <property type="molecule type" value="Genomic_DNA"/>
</dbReference>
<evidence type="ECO:0000256" key="5">
    <source>
        <dbReference type="ARBA" id="ARBA00017058"/>
    </source>
</evidence>
<dbReference type="GO" id="GO:0005829">
    <property type="term" value="C:cytosol"/>
    <property type="evidence" value="ECO:0007669"/>
    <property type="project" value="TreeGrafter"/>
</dbReference>
<dbReference type="InterPro" id="IPR000362">
    <property type="entry name" value="Fumarate_lyase_fam"/>
</dbReference>
<dbReference type="EMBL" id="CAEZWM010000040">
    <property type="protein sequence ID" value="CAB4652236.1"/>
    <property type="molecule type" value="Genomic_DNA"/>
</dbReference>
<comment type="pathway">
    <text evidence="2">Purine metabolism; AMP biosynthesis via de novo pathway; AMP from IMP: step 2/2.</text>
</comment>
<dbReference type="InterPro" id="IPR019468">
    <property type="entry name" value="AdenyloSucc_lyase_C"/>
</dbReference>
<dbReference type="PANTHER" id="PTHR43172:SF1">
    <property type="entry name" value="ADENYLOSUCCINATE LYASE"/>
    <property type="match status" value="1"/>
</dbReference>
<dbReference type="EC" id="4.3.2.2" evidence="4"/>
<evidence type="ECO:0000256" key="4">
    <source>
        <dbReference type="ARBA" id="ARBA00012339"/>
    </source>
</evidence>
<dbReference type="Gene3D" id="1.20.200.10">
    <property type="entry name" value="Fumarase/aspartase (Central domain)"/>
    <property type="match status" value="1"/>
</dbReference>
<dbReference type="SMART" id="SM00998">
    <property type="entry name" value="ADSL_C"/>
    <property type="match status" value="1"/>
</dbReference>
<evidence type="ECO:0000256" key="8">
    <source>
        <dbReference type="ARBA" id="ARBA00024477"/>
    </source>
</evidence>
<evidence type="ECO:0000313" key="14">
    <source>
        <dbReference type="EMBL" id="CAB4795625.1"/>
    </source>
</evidence>
<evidence type="ECO:0000256" key="9">
    <source>
        <dbReference type="ARBA" id="ARBA00030717"/>
    </source>
</evidence>
<sequence length="448" mass="49026">MIPRYSRPEMAALFTDDAKFGAWLEVEILATEGWAALGVVPADAARAVRERAGFDVAAIEEREAITEHDVAAFVDIVQERVGQPEGAWVHFGLTSSDVVDTALSLQLTRAADLLLAAAEKLETTIARRAHEFRDTAMVGRTHGIHAEPTTFGAKIALWALQVRRDRERLTRARHAIAVGKLSGAVGTYSNIDPSIEKSVCATLGLTPVPATQVLARDRHAELLYACASVGASIEAFALEIRHLQRTELREAEEPFRAGKQKGSSAMPHKRNPVKSEQLCGLARVLRGNLQAGLENVALWHERDISHSSVERVILPDSCILAHYMLFQMERLVDGLVVYPERMIENLNASYGLVFSQPVLLALVESGLSRDDAYRLVQRNAMATWDERRPFIDVLSSDPEVAAKLDQATLTACFDLKKALSNVSRTFESLDATLAAPLSSPSPLLPPAS</sequence>
<dbReference type="EMBL" id="CAFBLK010000186">
    <property type="protein sequence ID" value="CAB4874047.1"/>
    <property type="molecule type" value="Genomic_DNA"/>
</dbReference>
<dbReference type="InterPro" id="IPR022761">
    <property type="entry name" value="Fumarate_lyase_N"/>
</dbReference>
<dbReference type="GO" id="GO:0044208">
    <property type="term" value="P:'de novo' AMP biosynthetic process"/>
    <property type="evidence" value="ECO:0007669"/>
    <property type="project" value="UniProtKB-UniPathway"/>
</dbReference>
<name>A0A6J6KSC0_9ZZZZ</name>
<dbReference type="EMBL" id="CAFBOR010000068">
    <property type="protein sequence ID" value="CAB4985455.1"/>
    <property type="molecule type" value="Genomic_DNA"/>
</dbReference>
<dbReference type="CDD" id="cd01360">
    <property type="entry name" value="Adenylsuccinate_lyase_1"/>
    <property type="match status" value="1"/>
</dbReference>
<evidence type="ECO:0000256" key="10">
    <source>
        <dbReference type="ARBA" id="ARBA00049115"/>
    </source>
</evidence>
<organism evidence="12">
    <name type="scientific">freshwater metagenome</name>
    <dbReference type="NCBI Taxonomy" id="449393"/>
    <lineage>
        <taxon>unclassified sequences</taxon>
        <taxon>metagenomes</taxon>
        <taxon>ecological metagenomes</taxon>
    </lineage>
</organism>
<gene>
    <name evidence="12" type="ORF">UFOPK2242_00480</name>
    <name evidence="13" type="ORF">UFOPK2925_00640</name>
    <name evidence="14" type="ORF">UFOPK2996_00768</name>
    <name evidence="15" type="ORF">UFOPK3317_01048</name>
    <name evidence="16" type="ORF">UFOPK3974_00622</name>
    <name evidence="17" type="ORF">UFOPK4071_00659</name>
</gene>
<proteinExistence type="inferred from homology"/>
<reference evidence="12" key="1">
    <citation type="submission" date="2020-05" db="EMBL/GenBank/DDBJ databases">
        <authorList>
            <person name="Chiriac C."/>
            <person name="Salcher M."/>
            <person name="Ghai R."/>
            <person name="Kavagutti S V."/>
        </authorList>
    </citation>
    <scope>NUCLEOTIDE SEQUENCE</scope>
</reference>
<protein>
    <recommendedName>
        <fullName evidence="5">Adenylosuccinate lyase</fullName>
        <ecNumber evidence="4">4.3.2.2</ecNumber>
    </recommendedName>
    <alternativeName>
        <fullName evidence="9">Adenylosuccinase</fullName>
    </alternativeName>
</protein>
<dbReference type="InterPro" id="IPR024083">
    <property type="entry name" value="Fumarase/histidase_N"/>
</dbReference>
<comment type="catalytic activity">
    <reaction evidence="8">
        <text>(2S)-2-[5-amino-1-(5-phospho-beta-D-ribosyl)imidazole-4-carboxamido]succinate = 5-amino-1-(5-phospho-beta-D-ribosyl)imidazole-4-carboxamide + fumarate</text>
        <dbReference type="Rhea" id="RHEA:23920"/>
        <dbReference type="ChEBI" id="CHEBI:29806"/>
        <dbReference type="ChEBI" id="CHEBI:58443"/>
        <dbReference type="ChEBI" id="CHEBI:58475"/>
        <dbReference type="EC" id="4.3.2.2"/>
    </reaction>
    <physiologicalReaction direction="left-to-right" evidence="8">
        <dbReference type="Rhea" id="RHEA:23921"/>
    </physiologicalReaction>
</comment>
<dbReference type="GO" id="GO:0004018">
    <property type="term" value="F:N6-(1,2-dicarboxyethyl)AMP AMP-lyase (fumarate-forming) activity"/>
    <property type="evidence" value="ECO:0007669"/>
    <property type="project" value="InterPro"/>
</dbReference>
<dbReference type="PRINTS" id="PR00145">
    <property type="entry name" value="ARGSUCLYASE"/>
</dbReference>
<evidence type="ECO:0000259" key="11">
    <source>
        <dbReference type="SMART" id="SM00998"/>
    </source>
</evidence>
<accession>A0A6J6KSC0</accession>
<dbReference type="GO" id="GO:0070626">
    <property type="term" value="F:(S)-2-(5-amino-1-(5-phospho-D-ribosyl)imidazole-4-carboxamido) succinate lyase (fumarate-forming) activity"/>
    <property type="evidence" value="ECO:0007669"/>
    <property type="project" value="TreeGrafter"/>
</dbReference>
<evidence type="ECO:0000256" key="7">
    <source>
        <dbReference type="ARBA" id="ARBA00023239"/>
    </source>
</evidence>